<sequence length="227" mass="26146">DVLKAREKLKAVESESELITAEEEYPLKRKRKLCKRFNFNSDEESSDDNINPTSKNVSFNNIARALAKIDRRLTEIERNQKEILDKLSPNHSTAFVELPSEIKLPCESLEVVNKLEEWVTNEDNVKALIVNLSILGGKKTPNTVRRILEKLFTNKVAVSYNGTGKYKKFALKDLTITKIIPETIRRNRNTANATDDEIYGVMTSWFRFCKDRDGGRHLRMKNSDKNI</sequence>
<feature type="domain" description="DUF4806" evidence="1">
    <location>
        <begin position="101"/>
        <end position="176"/>
    </location>
</feature>
<dbReference type="EMBL" id="BGPR01033970">
    <property type="protein sequence ID" value="GBO08111.1"/>
    <property type="molecule type" value="Genomic_DNA"/>
</dbReference>
<gene>
    <name evidence="2" type="ORF">AVEN_110230_1</name>
</gene>
<comment type="caution">
    <text evidence="2">The sequence shown here is derived from an EMBL/GenBank/DDBJ whole genome shotgun (WGS) entry which is preliminary data.</text>
</comment>
<dbReference type="Pfam" id="PF16064">
    <property type="entry name" value="DUF4806"/>
    <property type="match status" value="1"/>
</dbReference>
<accession>A0A4Y2U7Q1</accession>
<dbReference type="AlphaFoldDB" id="A0A4Y2U7Q1"/>
<dbReference type="PANTHER" id="PTHR34153:SF2">
    <property type="entry name" value="SI:CH211-262H13.3-RELATED"/>
    <property type="match status" value="1"/>
</dbReference>
<evidence type="ECO:0000313" key="2">
    <source>
        <dbReference type="EMBL" id="GBO08111.1"/>
    </source>
</evidence>
<reference evidence="2 3" key="1">
    <citation type="journal article" date="2019" name="Sci. Rep.">
        <title>Orb-weaving spider Araneus ventricosus genome elucidates the spidroin gene catalogue.</title>
        <authorList>
            <person name="Kono N."/>
            <person name="Nakamura H."/>
            <person name="Ohtoshi R."/>
            <person name="Moran D.A.P."/>
            <person name="Shinohara A."/>
            <person name="Yoshida Y."/>
            <person name="Fujiwara M."/>
            <person name="Mori M."/>
            <person name="Tomita M."/>
            <person name="Arakawa K."/>
        </authorList>
    </citation>
    <scope>NUCLEOTIDE SEQUENCE [LARGE SCALE GENOMIC DNA]</scope>
</reference>
<feature type="non-terminal residue" evidence="2">
    <location>
        <position position="1"/>
    </location>
</feature>
<protein>
    <recommendedName>
        <fullName evidence="1">DUF4806 domain-containing protein</fullName>
    </recommendedName>
</protein>
<evidence type="ECO:0000259" key="1">
    <source>
        <dbReference type="Pfam" id="PF16064"/>
    </source>
</evidence>
<dbReference type="OrthoDB" id="10071708at2759"/>
<dbReference type="PANTHER" id="PTHR34153">
    <property type="entry name" value="SI:CH211-262H13.3-RELATED-RELATED"/>
    <property type="match status" value="1"/>
</dbReference>
<keyword evidence="3" id="KW-1185">Reference proteome</keyword>
<proteinExistence type="predicted"/>
<name>A0A4Y2U7Q1_ARAVE</name>
<organism evidence="2 3">
    <name type="scientific">Araneus ventricosus</name>
    <name type="common">Orbweaver spider</name>
    <name type="synonym">Epeira ventricosa</name>
    <dbReference type="NCBI Taxonomy" id="182803"/>
    <lineage>
        <taxon>Eukaryota</taxon>
        <taxon>Metazoa</taxon>
        <taxon>Ecdysozoa</taxon>
        <taxon>Arthropoda</taxon>
        <taxon>Chelicerata</taxon>
        <taxon>Arachnida</taxon>
        <taxon>Araneae</taxon>
        <taxon>Araneomorphae</taxon>
        <taxon>Entelegynae</taxon>
        <taxon>Araneoidea</taxon>
        <taxon>Araneidae</taxon>
        <taxon>Araneus</taxon>
    </lineage>
</organism>
<dbReference type="InterPro" id="IPR032071">
    <property type="entry name" value="DUF4806"/>
</dbReference>
<evidence type="ECO:0000313" key="3">
    <source>
        <dbReference type="Proteomes" id="UP000499080"/>
    </source>
</evidence>
<dbReference type="Proteomes" id="UP000499080">
    <property type="component" value="Unassembled WGS sequence"/>
</dbReference>